<protein>
    <submittedName>
        <fullName evidence="2">MBL fold metallo-hydrolase</fullName>
    </submittedName>
</protein>
<dbReference type="PANTHER" id="PTHR43546:SF3">
    <property type="entry name" value="UPF0173 METAL-DEPENDENT HYDROLASE MJ1163"/>
    <property type="match status" value="1"/>
</dbReference>
<dbReference type="InterPro" id="IPR001279">
    <property type="entry name" value="Metallo-B-lactamas"/>
</dbReference>
<evidence type="ECO:0000313" key="2">
    <source>
        <dbReference type="EMBL" id="GEK84543.1"/>
    </source>
</evidence>
<dbReference type="InterPro" id="IPR036866">
    <property type="entry name" value="RibonucZ/Hydroxyglut_hydro"/>
</dbReference>
<reference evidence="2 3" key="1">
    <citation type="submission" date="2019-07" db="EMBL/GenBank/DDBJ databases">
        <title>Whole genome shotgun sequence of Frigoribacterium faeni NBRC 103066.</title>
        <authorList>
            <person name="Hosoyama A."/>
            <person name="Uohara A."/>
            <person name="Ohji S."/>
            <person name="Ichikawa N."/>
        </authorList>
    </citation>
    <scope>NUCLEOTIDE SEQUENCE [LARGE SCALE GENOMIC DNA]</scope>
    <source>
        <strain evidence="2 3">NBRC 103066</strain>
    </source>
</reference>
<comment type="caution">
    <text evidence="2">The sequence shown here is derived from an EMBL/GenBank/DDBJ whole genome shotgun (WGS) entry which is preliminary data.</text>
</comment>
<sequence>MRLTKLEHACLIIEKDGRRLVVDPGSFTSPLMDLQDVDAIVITHEHADHWTPDQLTHLLASNPGATIHGPAGVAAAAEAFDVHVVTDGDSVEVGPFTLAFFGTRHAVIHESIPVIDNVGVLVDGTLFYPGDQFTVPPVPVPVLATPVGAPWLKVAEVIDYVAAVRPALTFPTHEQTLSEPGLAMHFDRMRASARTAGGDAVRLAAHESIEI</sequence>
<evidence type="ECO:0000313" key="3">
    <source>
        <dbReference type="Proteomes" id="UP000321154"/>
    </source>
</evidence>
<dbReference type="SUPFAM" id="SSF56281">
    <property type="entry name" value="Metallo-hydrolase/oxidoreductase"/>
    <property type="match status" value="1"/>
</dbReference>
<dbReference type="Proteomes" id="UP000321154">
    <property type="component" value="Unassembled WGS sequence"/>
</dbReference>
<name>A0ABQ0UT38_9MICO</name>
<dbReference type="Pfam" id="PF13483">
    <property type="entry name" value="Lactamase_B_3"/>
    <property type="match status" value="1"/>
</dbReference>
<evidence type="ECO:0000259" key="1">
    <source>
        <dbReference type="SMART" id="SM00849"/>
    </source>
</evidence>
<accession>A0ABQ0UT38</accession>
<dbReference type="SMART" id="SM00849">
    <property type="entry name" value="Lactamase_B"/>
    <property type="match status" value="1"/>
</dbReference>
<dbReference type="Gene3D" id="3.60.15.10">
    <property type="entry name" value="Ribonuclease Z/Hydroxyacylglutathione hydrolase-like"/>
    <property type="match status" value="1"/>
</dbReference>
<dbReference type="InterPro" id="IPR050114">
    <property type="entry name" value="UPF0173_UPF0282_UlaG_hydrolase"/>
</dbReference>
<keyword evidence="3" id="KW-1185">Reference proteome</keyword>
<dbReference type="EMBL" id="BJUV01000042">
    <property type="protein sequence ID" value="GEK84543.1"/>
    <property type="molecule type" value="Genomic_DNA"/>
</dbReference>
<dbReference type="PANTHER" id="PTHR43546">
    <property type="entry name" value="UPF0173 METAL-DEPENDENT HYDROLASE MJ1163-RELATED"/>
    <property type="match status" value="1"/>
</dbReference>
<proteinExistence type="predicted"/>
<feature type="domain" description="Metallo-beta-lactamase" evidence="1">
    <location>
        <begin position="7"/>
        <end position="173"/>
    </location>
</feature>
<dbReference type="RefSeq" id="WP_146856865.1">
    <property type="nucleotide sequence ID" value="NZ_BJUV01000042.1"/>
</dbReference>
<organism evidence="2 3">
    <name type="scientific">Frigoribacterium faeni</name>
    <dbReference type="NCBI Taxonomy" id="145483"/>
    <lineage>
        <taxon>Bacteria</taxon>
        <taxon>Bacillati</taxon>
        <taxon>Actinomycetota</taxon>
        <taxon>Actinomycetes</taxon>
        <taxon>Micrococcales</taxon>
        <taxon>Microbacteriaceae</taxon>
        <taxon>Frigoribacterium</taxon>
    </lineage>
</organism>
<gene>
    <name evidence="2" type="ORF">FFA01_28520</name>
</gene>